<keyword evidence="12" id="KW-1185">Reference proteome</keyword>
<reference evidence="11 12" key="1">
    <citation type="submission" date="2019-02" db="EMBL/GenBank/DDBJ databases">
        <title>Deep-cultivation of Planctomycetes and their phenomic and genomic characterization uncovers novel biology.</title>
        <authorList>
            <person name="Wiegand S."/>
            <person name="Jogler M."/>
            <person name="Boedeker C."/>
            <person name="Pinto D."/>
            <person name="Vollmers J."/>
            <person name="Rivas-Marin E."/>
            <person name="Kohn T."/>
            <person name="Peeters S.H."/>
            <person name="Heuer A."/>
            <person name="Rast P."/>
            <person name="Oberbeckmann S."/>
            <person name="Bunk B."/>
            <person name="Jeske O."/>
            <person name="Meyerdierks A."/>
            <person name="Storesund J.E."/>
            <person name="Kallscheuer N."/>
            <person name="Luecker S."/>
            <person name="Lage O.M."/>
            <person name="Pohl T."/>
            <person name="Merkel B.J."/>
            <person name="Hornburger P."/>
            <person name="Mueller R.-W."/>
            <person name="Bruemmer F."/>
            <person name="Labrenz M."/>
            <person name="Spormann A.M."/>
            <person name="Op den Camp H."/>
            <person name="Overmann J."/>
            <person name="Amann R."/>
            <person name="Jetten M.S.M."/>
            <person name="Mascher T."/>
            <person name="Medema M.H."/>
            <person name="Devos D.P."/>
            <person name="Kaster A.-K."/>
            <person name="Ovreas L."/>
            <person name="Rohde M."/>
            <person name="Galperin M.Y."/>
            <person name="Jogler C."/>
        </authorList>
    </citation>
    <scope>NUCLEOTIDE SEQUENCE [LARGE SCALE GENOMIC DNA]</scope>
    <source>
        <strain evidence="11 12">CA12</strain>
    </source>
</reference>
<evidence type="ECO:0000313" key="12">
    <source>
        <dbReference type="Proteomes" id="UP000318741"/>
    </source>
</evidence>
<proteinExistence type="inferred from homology"/>
<dbReference type="SUPFAM" id="SSF51735">
    <property type="entry name" value="NAD(P)-binding Rossmann-fold domains"/>
    <property type="match status" value="1"/>
</dbReference>
<dbReference type="FunFam" id="3.40.50.720:FF:000021">
    <property type="entry name" value="D-3-phosphoglycerate dehydrogenase"/>
    <property type="match status" value="1"/>
</dbReference>
<dbReference type="Pfam" id="PF00389">
    <property type="entry name" value="2-Hacid_dh"/>
    <property type="match status" value="1"/>
</dbReference>
<dbReference type="SUPFAM" id="SSF143548">
    <property type="entry name" value="Serine metabolism enzymes domain"/>
    <property type="match status" value="1"/>
</dbReference>
<accession>A0A517P8A9</accession>
<dbReference type="KEGG" id="acaf:CA12_16700"/>
<dbReference type="GO" id="GO:0051287">
    <property type="term" value="F:NAD binding"/>
    <property type="evidence" value="ECO:0007669"/>
    <property type="project" value="UniProtKB-UniRule"/>
</dbReference>
<dbReference type="InterPro" id="IPR006140">
    <property type="entry name" value="D-isomer_DH_NAD-bd"/>
</dbReference>
<dbReference type="InterPro" id="IPR029753">
    <property type="entry name" value="D-isomer_DH_CS"/>
</dbReference>
<gene>
    <name evidence="11" type="primary">serA</name>
    <name evidence="11" type="ORF">CA12_16700</name>
</gene>
<dbReference type="Pfam" id="PF02826">
    <property type="entry name" value="2-Hacid_dh_C"/>
    <property type="match status" value="1"/>
</dbReference>
<evidence type="ECO:0000256" key="2">
    <source>
        <dbReference type="ARBA" id="ARBA00005216"/>
    </source>
</evidence>
<evidence type="ECO:0000256" key="9">
    <source>
        <dbReference type="RuleBase" id="RU363003"/>
    </source>
</evidence>
<dbReference type="GO" id="GO:0004617">
    <property type="term" value="F:phosphoglycerate dehydrogenase activity"/>
    <property type="evidence" value="ECO:0007669"/>
    <property type="project" value="UniProtKB-UniRule"/>
</dbReference>
<dbReference type="Proteomes" id="UP000318741">
    <property type="component" value="Chromosome"/>
</dbReference>
<dbReference type="FunFam" id="3.30.1330.90:FF:000003">
    <property type="entry name" value="D-3-phosphoglycerate dehydrogenase"/>
    <property type="match status" value="1"/>
</dbReference>
<dbReference type="Gene3D" id="3.40.50.720">
    <property type="entry name" value="NAD(P)-binding Rossmann-like Domain"/>
    <property type="match status" value="2"/>
</dbReference>
<keyword evidence="9" id="KW-0718">Serine biosynthesis</keyword>
<dbReference type="PROSITE" id="PS51671">
    <property type="entry name" value="ACT"/>
    <property type="match status" value="1"/>
</dbReference>
<dbReference type="InterPro" id="IPR006236">
    <property type="entry name" value="PGDH"/>
</dbReference>
<dbReference type="InterPro" id="IPR036291">
    <property type="entry name" value="NAD(P)-bd_dom_sf"/>
</dbReference>
<comment type="catalytic activity">
    <reaction evidence="7">
        <text>(R)-2-hydroxyglutarate + NAD(+) = 2-oxoglutarate + NADH + H(+)</text>
        <dbReference type="Rhea" id="RHEA:49612"/>
        <dbReference type="ChEBI" id="CHEBI:15378"/>
        <dbReference type="ChEBI" id="CHEBI:15801"/>
        <dbReference type="ChEBI" id="CHEBI:16810"/>
        <dbReference type="ChEBI" id="CHEBI:57540"/>
        <dbReference type="ChEBI" id="CHEBI:57945"/>
        <dbReference type="EC" id="1.1.1.399"/>
    </reaction>
</comment>
<dbReference type="InterPro" id="IPR029752">
    <property type="entry name" value="D-isomer_DH_CS1"/>
</dbReference>
<dbReference type="InterPro" id="IPR002912">
    <property type="entry name" value="ACT_dom"/>
</dbReference>
<dbReference type="GO" id="GO:0006564">
    <property type="term" value="P:L-serine biosynthetic process"/>
    <property type="evidence" value="ECO:0007669"/>
    <property type="project" value="UniProtKB-UniRule"/>
</dbReference>
<dbReference type="PROSITE" id="PS00065">
    <property type="entry name" value="D_2_HYDROXYACID_DH_1"/>
    <property type="match status" value="1"/>
</dbReference>
<dbReference type="InterPro" id="IPR029009">
    <property type="entry name" value="ASB_dom_sf"/>
</dbReference>
<evidence type="ECO:0000256" key="5">
    <source>
        <dbReference type="ARBA" id="ARBA00023002"/>
    </source>
</evidence>
<protein>
    <recommendedName>
        <fullName evidence="4 9">D-3-phosphoglycerate dehydrogenase</fullName>
        <ecNumber evidence="9">1.1.1.95</ecNumber>
    </recommendedName>
</protein>
<comment type="function">
    <text evidence="1">Catalyzes the reversible oxidation of 3-phospho-D-glycerate to 3-phosphonooxypyruvate, the first step of the phosphorylated L-serine biosynthesis pathway. Also catalyzes the reversible oxidation of 2-hydroxyglutarate to 2-oxoglutarate.</text>
</comment>
<keyword evidence="5 9" id="KW-0560">Oxidoreductase</keyword>
<keyword evidence="9" id="KW-0028">Amino-acid biosynthesis</keyword>
<dbReference type="InterPro" id="IPR045865">
    <property type="entry name" value="ACT-like_dom_sf"/>
</dbReference>
<organism evidence="11 12">
    <name type="scientific">Alienimonas californiensis</name>
    <dbReference type="NCBI Taxonomy" id="2527989"/>
    <lineage>
        <taxon>Bacteria</taxon>
        <taxon>Pseudomonadati</taxon>
        <taxon>Planctomycetota</taxon>
        <taxon>Planctomycetia</taxon>
        <taxon>Planctomycetales</taxon>
        <taxon>Planctomycetaceae</taxon>
        <taxon>Alienimonas</taxon>
    </lineage>
</organism>
<dbReference type="PROSITE" id="PS00671">
    <property type="entry name" value="D_2_HYDROXYACID_DH_3"/>
    <property type="match status" value="1"/>
</dbReference>
<dbReference type="Gene3D" id="3.30.70.260">
    <property type="match status" value="1"/>
</dbReference>
<dbReference type="PANTHER" id="PTHR42938">
    <property type="entry name" value="FORMATE DEHYDROGENASE 1"/>
    <property type="match status" value="1"/>
</dbReference>
<sequence length="555" mass="58094">MFPRARSAAVPRVLITDNLSPAGLEKLEAAGGIEVVVKSGLTPEQLREELKSADGIIIRSGTKLTPAALEGQTRLKAVARAGVGVDNIDLPAATKAGVVVMNTPSGNTVSTAEQALALMFALSRNTAPAAQSMNEGKWDRKKYTGTQLAGKTIGVVGLGRIGQAVARRCVALEMDVIGYDPFLSSDRAKELGVELVRDVDQLVPRVDYLTVHTPLTDETRGLINAERMKAMKKGVRLINCARGGIIDEAALAAALRDGTVGGAALDVFVEEPPPADSPLHGCPNLLMTPHLGASTEEAQELVALEAAEIMSNFLKTGEIRHAVNMVPVSGSEMAEVRPYLDLGYRLGVLLSQITGSAGVNGVKLAFRGDAAKKKTSLVAGAFAAGLLADAVEDVNLVNAAAVARDRGITIEETKSESAGDFSTSVSATLTTDAGEHVVAGTLFGSGYLRLIRLDGFHLDAFLDGILLIYRHRDVPGLIGFIGNLMGEEGTNIADMSLGRSQDEPGGDSVAVLHLDQCPSDAAMQQIADHPEVTGVRVVRLPGRGEALPGVLAKAD</sequence>
<comment type="pathway">
    <text evidence="2 9">Amino-acid biosynthesis; L-serine biosynthesis; L-serine from 3-phospho-D-glycerate: step 1/3.</text>
</comment>
<comment type="catalytic activity">
    <reaction evidence="8 9">
        <text>(2R)-3-phosphoglycerate + NAD(+) = 3-phosphooxypyruvate + NADH + H(+)</text>
        <dbReference type="Rhea" id="RHEA:12641"/>
        <dbReference type="ChEBI" id="CHEBI:15378"/>
        <dbReference type="ChEBI" id="CHEBI:18110"/>
        <dbReference type="ChEBI" id="CHEBI:57540"/>
        <dbReference type="ChEBI" id="CHEBI:57945"/>
        <dbReference type="ChEBI" id="CHEBI:58272"/>
        <dbReference type="EC" id="1.1.1.95"/>
    </reaction>
</comment>
<evidence type="ECO:0000256" key="7">
    <source>
        <dbReference type="ARBA" id="ARBA00048126"/>
    </source>
</evidence>
<dbReference type="PANTHER" id="PTHR42938:SF47">
    <property type="entry name" value="HYDROXYPYRUVATE REDUCTASE"/>
    <property type="match status" value="1"/>
</dbReference>
<dbReference type="SUPFAM" id="SSF55021">
    <property type="entry name" value="ACT-like"/>
    <property type="match status" value="1"/>
</dbReference>
<dbReference type="SUPFAM" id="SSF52283">
    <property type="entry name" value="Formate/glycerate dehydrogenase catalytic domain-like"/>
    <property type="match status" value="1"/>
</dbReference>
<evidence type="ECO:0000256" key="3">
    <source>
        <dbReference type="ARBA" id="ARBA00005854"/>
    </source>
</evidence>
<dbReference type="InterPro" id="IPR045626">
    <property type="entry name" value="PGDH_ASB_dom"/>
</dbReference>
<evidence type="ECO:0000256" key="8">
    <source>
        <dbReference type="ARBA" id="ARBA00048731"/>
    </source>
</evidence>
<dbReference type="AlphaFoldDB" id="A0A517P8A9"/>
<dbReference type="EMBL" id="CP036265">
    <property type="protein sequence ID" value="QDT15585.1"/>
    <property type="molecule type" value="Genomic_DNA"/>
</dbReference>
<evidence type="ECO:0000256" key="6">
    <source>
        <dbReference type="ARBA" id="ARBA00023027"/>
    </source>
</evidence>
<feature type="domain" description="ACT" evidence="10">
    <location>
        <begin position="466"/>
        <end position="540"/>
    </location>
</feature>
<dbReference type="Pfam" id="PF19304">
    <property type="entry name" value="PGDH_inter"/>
    <property type="match status" value="1"/>
</dbReference>
<evidence type="ECO:0000256" key="4">
    <source>
        <dbReference type="ARBA" id="ARBA00021582"/>
    </source>
</evidence>
<comment type="similarity">
    <text evidence="3 9">Belongs to the D-isomer specific 2-hydroxyacid dehydrogenase family.</text>
</comment>
<dbReference type="NCBIfam" id="TIGR01327">
    <property type="entry name" value="PGDH"/>
    <property type="match status" value="1"/>
</dbReference>
<dbReference type="UniPathway" id="UPA00135">
    <property type="reaction ID" value="UER00196"/>
</dbReference>
<dbReference type="CDD" id="cd12173">
    <property type="entry name" value="PGDH_4"/>
    <property type="match status" value="1"/>
</dbReference>
<dbReference type="EC" id="1.1.1.95" evidence="9"/>
<dbReference type="InterPro" id="IPR006139">
    <property type="entry name" value="D-isomer_2_OHA_DH_cat_dom"/>
</dbReference>
<dbReference type="Gene3D" id="3.30.1330.90">
    <property type="entry name" value="D-3-phosphoglycerate dehydrogenase, domain 3"/>
    <property type="match status" value="1"/>
</dbReference>
<evidence type="ECO:0000256" key="1">
    <source>
        <dbReference type="ARBA" id="ARBA00003800"/>
    </source>
</evidence>
<evidence type="ECO:0000259" key="10">
    <source>
        <dbReference type="PROSITE" id="PS51671"/>
    </source>
</evidence>
<dbReference type="CDD" id="cd04902">
    <property type="entry name" value="ACT_3PGDH-xct"/>
    <property type="match status" value="1"/>
</dbReference>
<evidence type="ECO:0000313" key="11">
    <source>
        <dbReference type="EMBL" id="QDT15585.1"/>
    </source>
</evidence>
<keyword evidence="6 9" id="KW-0520">NAD</keyword>
<name>A0A517P8A9_9PLAN</name>